<sequence length="334" mass="38059">MSDELLALVKWIGGKDDGQFTVGIPVMWIKDFDLNVFDPESEDSDTSYVVEWRVGKKKPWLYFDAQVIVISKNLEFLNRELRVLEGQISPYKPVQVSYSKKSKSSNDTSTESESKKKRLSSEKSSKNGKVNEILKRKCSKNHKSIEIDEEEIKETENNDDLEDSESERDEDGAEEVSPSDLLKKMYREIQTMKAAQADFIQNYAQNHRGNAEDNNTQQELGKAGSGVSISIESWNAAVQKHTYQSMGSSLIQVLFPTEVLLESNLRGNKSKIDKNAPRPALDQNKVTVEETLKSRFPDYKKSYFGSTINNMLNDLRKKNAHIAEENNEENNEDQ</sequence>
<organism evidence="3 4">
    <name type="scientific">Cotesia glomerata</name>
    <name type="common">Lepidopteran parasitic wasp</name>
    <name type="synonym">Apanteles glomeratus</name>
    <dbReference type="NCBI Taxonomy" id="32391"/>
    <lineage>
        <taxon>Eukaryota</taxon>
        <taxon>Metazoa</taxon>
        <taxon>Ecdysozoa</taxon>
        <taxon>Arthropoda</taxon>
        <taxon>Hexapoda</taxon>
        <taxon>Insecta</taxon>
        <taxon>Pterygota</taxon>
        <taxon>Neoptera</taxon>
        <taxon>Endopterygota</taxon>
        <taxon>Hymenoptera</taxon>
        <taxon>Apocrita</taxon>
        <taxon>Ichneumonoidea</taxon>
        <taxon>Braconidae</taxon>
        <taxon>Microgastrinae</taxon>
        <taxon>Cotesia</taxon>
    </lineage>
</organism>
<dbReference type="Proteomes" id="UP000826195">
    <property type="component" value="Unassembled WGS sequence"/>
</dbReference>
<accession>A0AAV7IZ37</accession>
<dbReference type="InterPro" id="IPR018379">
    <property type="entry name" value="BEN_domain"/>
</dbReference>
<feature type="compositionally biased region" description="Acidic residues" evidence="1">
    <location>
        <begin position="147"/>
        <end position="174"/>
    </location>
</feature>
<comment type="caution">
    <text evidence="3">The sequence shown here is derived from an EMBL/GenBank/DDBJ whole genome shotgun (WGS) entry which is preliminary data.</text>
</comment>
<feature type="domain" description="BEN" evidence="2">
    <location>
        <begin position="224"/>
        <end position="319"/>
    </location>
</feature>
<feature type="region of interest" description="Disordered" evidence="1">
    <location>
        <begin position="95"/>
        <end position="181"/>
    </location>
</feature>
<dbReference type="GO" id="GO:0003677">
    <property type="term" value="F:DNA binding"/>
    <property type="evidence" value="ECO:0007669"/>
    <property type="project" value="InterPro"/>
</dbReference>
<evidence type="ECO:0000259" key="2">
    <source>
        <dbReference type="PROSITE" id="PS51457"/>
    </source>
</evidence>
<keyword evidence="4" id="KW-1185">Reference proteome</keyword>
<evidence type="ECO:0000313" key="4">
    <source>
        <dbReference type="Proteomes" id="UP000826195"/>
    </source>
</evidence>
<dbReference type="AlphaFoldDB" id="A0AAV7IZ37"/>
<proteinExistence type="predicted"/>
<dbReference type="SMART" id="SM01025">
    <property type="entry name" value="BEN"/>
    <property type="match status" value="1"/>
</dbReference>
<dbReference type="EMBL" id="JAHXZJ010000374">
    <property type="protein sequence ID" value="KAH0561184.1"/>
    <property type="molecule type" value="Genomic_DNA"/>
</dbReference>
<reference evidence="3 4" key="1">
    <citation type="journal article" date="2021" name="J. Hered.">
        <title>A chromosome-level genome assembly of the parasitoid wasp, Cotesia glomerata (Hymenoptera: Braconidae).</title>
        <authorList>
            <person name="Pinto B.J."/>
            <person name="Weis J.J."/>
            <person name="Gamble T."/>
            <person name="Ode P.J."/>
            <person name="Paul R."/>
            <person name="Zaspel J.M."/>
        </authorList>
    </citation>
    <scope>NUCLEOTIDE SEQUENCE [LARGE SCALE GENOMIC DNA]</scope>
    <source>
        <strain evidence="3">CgM1</strain>
    </source>
</reference>
<evidence type="ECO:0000256" key="1">
    <source>
        <dbReference type="SAM" id="MobiDB-lite"/>
    </source>
</evidence>
<gene>
    <name evidence="3" type="ORF">KQX54_014174</name>
</gene>
<dbReference type="Pfam" id="PF10523">
    <property type="entry name" value="BEN"/>
    <property type="match status" value="1"/>
</dbReference>
<name>A0AAV7IZ37_COTGL</name>
<dbReference type="PROSITE" id="PS51457">
    <property type="entry name" value="BEN"/>
    <property type="match status" value="1"/>
</dbReference>
<evidence type="ECO:0000313" key="3">
    <source>
        <dbReference type="EMBL" id="KAH0561184.1"/>
    </source>
</evidence>
<protein>
    <recommendedName>
        <fullName evidence="2">BEN domain-containing protein</fullName>
    </recommendedName>
</protein>
<dbReference type="Gene3D" id="1.10.10.2590">
    <property type="entry name" value="BEN domain"/>
    <property type="match status" value="1"/>
</dbReference>